<dbReference type="Gene3D" id="3.20.20.10">
    <property type="entry name" value="Alanine racemase"/>
    <property type="match status" value="1"/>
</dbReference>
<evidence type="ECO:0000313" key="6">
    <source>
        <dbReference type="EMBL" id="SUZ64023.1"/>
    </source>
</evidence>
<keyword evidence="3" id="KW-0663">Pyridoxal phosphate</keyword>
<dbReference type="SUPFAM" id="SSF51419">
    <property type="entry name" value="PLP-binding barrel"/>
    <property type="match status" value="1"/>
</dbReference>
<sequence>MTQTDPIPLALLPDSAEVGSRGELHIGGIAVDEIVAEFGTPLFIYDENHLRSRCREALEAFGDGVAYAGKAFLCLAMARLVHEEGLHLDVASEGELHTAITAGVPGQRIVLHGNNKSLAELSLARTHDVSRVVVDSFDELDRLRHLHSIDGVVVPVLLRVTPGVEAHTHEFVSTGQDDSKFGFGLSSEAATAAVDLAKSNPGVELVGIHHHIGSQVFQVESFARALEIVVGFSEPLELPELSVGGGLGVAYLESESAPSIAAWGEMLAGACERLGVRARVSAEPGRSIAAQAAITVYSVGTVKELPGIRTYVAVDGGFGDNPRPMLYGSGYTAFMPTRVTEPRPALARIVGKHCESGDVLVREAAIPEQVQVGDLLATPVTGAYGYSMGSSYNRIPRPSVVFVSNGSARLVVRRETVEDLISLDVE</sequence>
<dbReference type="SUPFAM" id="SSF50621">
    <property type="entry name" value="Alanine racemase C-terminal domain-like"/>
    <property type="match status" value="1"/>
</dbReference>
<dbReference type="PRINTS" id="PR01181">
    <property type="entry name" value="DAPDCRBXLASE"/>
</dbReference>
<gene>
    <name evidence="6" type="ORF">METZ01_LOCUS16877</name>
</gene>
<dbReference type="InterPro" id="IPR022653">
    <property type="entry name" value="De-COase2_pyr-phos_BS"/>
</dbReference>
<name>A0A381PEW8_9ZZZZ</name>
<evidence type="ECO:0000256" key="1">
    <source>
        <dbReference type="ARBA" id="ARBA00001933"/>
    </source>
</evidence>
<organism evidence="6">
    <name type="scientific">marine metagenome</name>
    <dbReference type="NCBI Taxonomy" id="408172"/>
    <lineage>
        <taxon>unclassified sequences</taxon>
        <taxon>metagenomes</taxon>
        <taxon>ecological metagenomes</taxon>
    </lineage>
</organism>
<protein>
    <recommendedName>
        <fullName evidence="5">Orn/DAP/Arg decarboxylase 2 N-terminal domain-containing protein</fullName>
    </recommendedName>
</protein>
<evidence type="ECO:0000259" key="5">
    <source>
        <dbReference type="Pfam" id="PF02784"/>
    </source>
</evidence>
<dbReference type="InterPro" id="IPR002986">
    <property type="entry name" value="DAP_deCOOHase_LysA"/>
</dbReference>
<dbReference type="InterPro" id="IPR000183">
    <property type="entry name" value="Orn/DAP/Arg_de-COase"/>
</dbReference>
<evidence type="ECO:0000256" key="3">
    <source>
        <dbReference type="ARBA" id="ARBA00022898"/>
    </source>
</evidence>
<dbReference type="PROSITE" id="PS00879">
    <property type="entry name" value="ODR_DC_2_2"/>
    <property type="match status" value="1"/>
</dbReference>
<dbReference type="PRINTS" id="PR01179">
    <property type="entry name" value="ODADCRBXLASE"/>
</dbReference>
<dbReference type="InterPro" id="IPR022644">
    <property type="entry name" value="De-COase2_N"/>
</dbReference>
<dbReference type="PROSITE" id="PS00878">
    <property type="entry name" value="ODR_DC_2_1"/>
    <property type="match status" value="1"/>
</dbReference>
<dbReference type="Pfam" id="PF02784">
    <property type="entry name" value="Orn_Arg_deC_N"/>
    <property type="match status" value="1"/>
</dbReference>
<dbReference type="Gene3D" id="2.40.37.10">
    <property type="entry name" value="Lyase, Ornithine Decarboxylase, Chain A, domain 1"/>
    <property type="match status" value="1"/>
</dbReference>
<comment type="cofactor">
    <cofactor evidence="1">
        <name>pyridoxal 5'-phosphate</name>
        <dbReference type="ChEBI" id="CHEBI:597326"/>
    </cofactor>
</comment>
<keyword evidence="2" id="KW-0210">Decarboxylase</keyword>
<dbReference type="EMBL" id="UINC01000928">
    <property type="protein sequence ID" value="SUZ64023.1"/>
    <property type="molecule type" value="Genomic_DNA"/>
</dbReference>
<dbReference type="FunFam" id="3.20.20.10:FF:000003">
    <property type="entry name" value="Diaminopimelate decarboxylase"/>
    <property type="match status" value="1"/>
</dbReference>
<reference evidence="6" key="1">
    <citation type="submission" date="2018-05" db="EMBL/GenBank/DDBJ databases">
        <authorList>
            <person name="Lanie J.A."/>
            <person name="Ng W.-L."/>
            <person name="Kazmierczak K.M."/>
            <person name="Andrzejewski T.M."/>
            <person name="Davidsen T.M."/>
            <person name="Wayne K.J."/>
            <person name="Tettelin H."/>
            <person name="Glass J.I."/>
            <person name="Rusch D."/>
            <person name="Podicherti R."/>
            <person name="Tsui H.-C.T."/>
            <person name="Winkler M.E."/>
        </authorList>
    </citation>
    <scope>NUCLEOTIDE SEQUENCE</scope>
</reference>
<dbReference type="PANTHER" id="PTHR43727">
    <property type="entry name" value="DIAMINOPIMELATE DECARBOXYLASE"/>
    <property type="match status" value="1"/>
</dbReference>
<proteinExistence type="inferred from homology"/>
<dbReference type="AlphaFoldDB" id="A0A381PEW8"/>
<evidence type="ECO:0000256" key="2">
    <source>
        <dbReference type="ARBA" id="ARBA00022793"/>
    </source>
</evidence>
<dbReference type="PANTHER" id="PTHR43727:SF2">
    <property type="entry name" value="GROUP IV DECARBOXYLASE"/>
    <property type="match status" value="1"/>
</dbReference>
<keyword evidence="4" id="KW-0456">Lyase</keyword>
<dbReference type="InterPro" id="IPR009006">
    <property type="entry name" value="Ala_racemase/Decarboxylase_C"/>
</dbReference>
<dbReference type="CDD" id="cd06828">
    <property type="entry name" value="PLPDE_III_DapDC"/>
    <property type="match status" value="1"/>
</dbReference>
<dbReference type="GO" id="GO:0008836">
    <property type="term" value="F:diaminopimelate decarboxylase activity"/>
    <property type="evidence" value="ECO:0007669"/>
    <property type="project" value="InterPro"/>
</dbReference>
<accession>A0A381PEW8</accession>
<feature type="domain" description="Orn/DAP/Arg decarboxylase 2 N-terminal" evidence="5">
    <location>
        <begin position="49"/>
        <end position="290"/>
    </location>
</feature>
<dbReference type="GO" id="GO:0009089">
    <property type="term" value="P:lysine biosynthetic process via diaminopimelate"/>
    <property type="evidence" value="ECO:0007669"/>
    <property type="project" value="InterPro"/>
</dbReference>
<dbReference type="InterPro" id="IPR022657">
    <property type="entry name" value="De-COase2_CS"/>
</dbReference>
<dbReference type="HAMAP" id="MF_02120">
    <property type="entry name" value="LysA"/>
    <property type="match status" value="1"/>
</dbReference>
<evidence type="ECO:0000256" key="4">
    <source>
        <dbReference type="ARBA" id="ARBA00023239"/>
    </source>
</evidence>
<dbReference type="InterPro" id="IPR029066">
    <property type="entry name" value="PLP-binding_barrel"/>
</dbReference>
<dbReference type="NCBIfam" id="TIGR01048">
    <property type="entry name" value="lysA"/>
    <property type="match status" value="1"/>
</dbReference>